<dbReference type="KEGG" id="haly:HYG82_00300"/>
<dbReference type="EMBL" id="CP058601">
    <property type="protein sequence ID" value="QLG51102.1"/>
    <property type="molecule type" value="Genomic_DNA"/>
</dbReference>
<evidence type="ECO:0008006" key="3">
    <source>
        <dbReference type="Google" id="ProtNLM"/>
    </source>
</evidence>
<accession>A0A7D5KYN5</accession>
<name>A0A7D5KYN5_9EURY</name>
<protein>
    <recommendedName>
        <fullName evidence="3">DUF5602 domain-containing protein</fullName>
    </recommendedName>
</protein>
<dbReference type="AlphaFoldDB" id="A0A7D5KYN5"/>
<sequence length="311" mass="33450">MDTTHTLEENDGRPSRRRFLRAIPVAAAGLGTSGLGSASDTSDLDRKGEFLPGITKWGDHVRLGNGRARSFTTGTRSGGPTHHGLYIERAVLDGLPSAGDLEAAGESRYSDKYGPTGRALPIHHRWSQEFFLPLPASTATPFTFLGVNWNPAGHPPVWSAPHLDIHFHMLPAATVDAITGPTAPSYELPAEYLPGGFVRSPVVDERVITDMGEHLVDPTVPEMNGGTFTNTLIWGASDPDGDGTAELTFVEPMLTREYLRAHSGTESRPIAQPTTYARAGTYPTRYSVRDVPGADAIAITIDSFESFEGDA</sequence>
<gene>
    <name evidence="1" type="ORF">HYG82_00300</name>
</gene>
<evidence type="ECO:0000313" key="2">
    <source>
        <dbReference type="Proteomes" id="UP000509241"/>
    </source>
</evidence>
<reference evidence="1 2" key="1">
    <citation type="submission" date="2020-07" db="EMBL/GenBank/DDBJ databases">
        <authorList>
            <person name="Cui H."/>
        </authorList>
    </citation>
    <scope>NUCLEOTIDE SEQUENCE [LARGE SCALE GENOMIC DNA]</scope>
    <source>
        <strain evidence="1 2">YPL8</strain>
    </source>
</reference>
<dbReference type="Proteomes" id="UP000509241">
    <property type="component" value="Chromosome"/>
</dbReference>
<dbReference type="InterPro" id="IPR006311">
    <property type="entry name" value="TAT_signal"/>
</dbReference>
<dbReference type="OrthoDB" id="185584at2157"/>
<organism evidence="1 2">
    <name type="scientific">Natrinema halophilum</name>
    <dbReference type="NCBI Taxonomy" id="1699371"/>
    <lineage>
        <taxon>Archaea</taxon>
        <taxon>Methanobacteriati</taxon>
        <taxon>Methanobacteriota</taxon>
        <taxon>Stenosarchaea group</taxon>
        <taxon>Halobacteria</taxon>
        <taxon>Halobacteriales</taxon>
        <taxon>Natrialbaceae</taxon>
        <taxon>Natrinema</taxon>
    </lineage>
</organism>
<keyword evidence="2" id="KW-1185">Reference proteome</keyword>
<evidence type="ECO:0000313" key="1">
    <source>
        <dbReference type="EMBL" id="QLG51102.1"/>
    </source>
</evidence>
<dbReference type="PROSITE" id="PS51318">
    <property type="entry name" value="TAT"/>
    <property type="match status" value="1"/>
</dbReference>
<proteinExistence type="predicted"/>